<evidence type="ECO:0000256" key="1">
    <source>
        <dbReference type="ARBA" id="ARBA00004651"/>
    </source>
</evidence>
<proteinExistence type="inferred from homology"/>
<comment type="caution">
    <text evidence="10">The sequence shown here is derived from an EMBL/GenBank/DDBJ whole genome shotgun (WGS) entry which is preliminary data.</text>
</comment>
<sequence>MPSWLPLLLGFLTAINPISTDMYLPAFPTIEAGFRTGAGSAQLTLATWFIGLAVGQVTQGSLSDRFGRRGPLIVGTVVYTLASIGCALSPDMGTLALFRGIAAFGASASSVIPRAVVRDIATGLEAARLMSRLILVMGAAPILAPSLGGLLLGVAGWRSIFWVMAGYGALSCLLVWRLLPDTLPVERRLRQGLWGLLRGYRRVVTEPVFLTHALLGSAVMFCVFAYISGAPAIYIEHFGITPGQFAIIFGASAAGFIGGAQLNPMLAARFGSGRVLTAASFAVLGAAALLTLLGWTGWGGIWGVFPPVVLLLTASSLVLPNSAVGALARHGQRAGTASALLGTMQFAVAALGSTAVGLLADGTPRPVTLVILFGGLMTVGLNQLRRRYG</sequence>
<comment type="subcellular location">
    <subcellularLocation>
        <location evidence="8">Cell inner membrane</location>
        <topology evidence="8">Multi-pass membrane protein</topology>
    </subcellularLocation>
    <subcellularLocation>
        <location evidence="1">Cell membrane</location>
        <topology evidence="1">Multi-pass membrane protein</topology>
    </subcellularLocation>
</comment>
<evidence type="ECO:0000256" key="6">
    <source>
        <dbReference type="ARBA" id="ARBA00022989"/>
    </source>
</evidence>
<protein>
    <recommendedName>
        <fullName evidence="8">Bcr/CflA family efflux transporter</fullName>
    </recommendedName>
</protein>
<feature type="transmembrane region" description="Helical" evidence="8">
    <location>
        <begin position="129"/>
        <end position="154"/>
    </location>
</feature>
<dbReference type="Proteomes" id="UP000317078">
    <property type="component" value="Unassembled WGS sequence"/>
</dbReference>
<dbReference type="EMBL" id="RCZP01000001">
    <property type="protein sequence ID" value="TPG61301.1"/>
    <property type="molecule type" value="Genomic_DNA"/>
</dbReference>
<accession>A0A502GHN6</accession>
<evidence type="ECO:0000256" key="7">
    <source>
        <dbReference type="ARBA" id="ARBA00023136"/>
    </source>
</evidence>
<comment type="similarity">
    <text evidence="2 8">Belongs to the major facilitator superfamily. Bcr/CmlA family.</text>
</comment>
<dbReference type="OrthoDB" id="9800416at2"/>
<dbReference type="Pfam" id="PF07690">
    <property type="entry name" value="MFS_1"/>
    <property type="match status" value="1"/>
</dbReference>
<feature type="transmembrane region" description="Helical" evidence="8">
    <location>
        <begin position="96"/>
        <end position="117"/>
    </location>
</feature>
<feature type="transmembrane region" description="Helical" evidence="8">
    <location>
        <begin position="245"/>
        <end position="263"/>
    </location>
</feature>
<dbReference type="AlphaFoldDB" id="A0A502GHN6"/>
<dbReference type="InterPro" id="IPR020846">
    <property type="entry name" value="MFS_dom"/>
</dbReference>
<dbReference type="CDD" id="cd17320">
    <property type="entry name" value="MFS_MdfA_MDR_like"/>
    <property type="match status" value="1"/>
</dbReference>
<feature type="transmembrane region" description="Helical" evidence="8">
    <location>
        <begin position="70"/>
        <end position="90"/>
    </location>
</feature>
<evidence type="ECO:0000256" key="8">
    <source>
        <dbReference type="RuleBase" id="RU365088"/>
    </source>
</evidence>
<dbReference type="RefSeq" id="WP_140881029.1">
    <property type="nucleotide sequence ID" value="NZ_RCZP01000001.1"/>
</dbReference>
<dbReference type="InterPro" id="IPR004812">
    <property type="entry name" value="Efflux_drug-R_Bcr/CmlA"/>
</dbReference>
<dbReference type="Gene3D" id="1.20.1720.10">
    <property type="entry name" value="Multidrug resistance protein D"/>
    <property type="match status" value="1"/>
</dbReference>
<feature type="transmembrane region" description="Helical" evidence="8">
    <location>
        <begin position="304"/>
        <end position="327"/>
    </location>
</feature>
<feature type="domain" description="Major facilitator superfamily (MFS) profile" evidence="9">
    <location>
        <begin position="5"/>
        <end position="389"/>
    </location>
</feature>
<gene>
    <name evidence="10" type="ORF">EAH89_01740</name>
</gene>
<dbReference type="PROSITE" id="PS50850">
    <property type="entry name" value="MFS"/>
    <property type="match status" value="1"/>
</dbReference>
<dbReference type="GO" id="GO:0042910">
    <property type="term" value="F:xenobiotic transmembrane transporter activity"/>
    <property type="evidence" value="ECO:0007669"/>
    <property type="project" value="InterPro"/>
</dbReference>
<evidence type="ECO:0000313" key="11">
    <source>
        <dbReference type="Proteomes" id="UP000317078"/>
    </source>
</evidence>
<dbReference type="InterPro" id="IPR036259">
    <property type="entry name" value="MFS_trans_sf"/>
</dbReference>
<dbReference type="GO" id="GO:1990961">
    <property type="term" value="P:xenobiotic detoxification by transmembrane export across the plasma membrane"/>
    <property type="evidence" value="ECO:0007669"/>
    <property type="project" value="InterPro"/>
</dbReference>
<keyword evidence="5 8" id="KW-0812">Transmembrane</keyword>
<keyword evidence="4" id="KW-1003">Cell membrane</keyword>
<organism evidence="10 11">
    <name type="scientific">Muricoccus nepalensis</name>
    <dbReference type="NCBI Taxonomy" id="1854500"/>
    <lineage>
        <taxon>Bacteria</taxon>
        <taxon>Pseudomonadati</taxon>
        <taxon>Pseudomonadota</taxon>
        <taxon>Alphaproteobacteria</taxon>
        <taxon>Acetobacterales</taxon>
        <taxon>Roseomonadaceae</taxon>
        <taxon>Muricoccus</taxon>
    </lineage>
</organism>
<evidence type="ECO:0000256" key="5">
    <source>
        <dbReference type="ARBA" id="ARBA00022692"/>
    </source>
</evidence>
<evidence type="ECO:0000259" key="9">
    <source>
        <dbReference type="PROSITE" id="PS50850"/>
    </source>
</evidence>
<feature type="transmembrane region" description="Helical" evidence="8">
    <location>
        <begin position="275"/>
        <end position="298"/>
    </location>
</feature>
<evidence type="ECO:0000313" key="10">
    <source>
        <dbReference type="EMBL" id="TPG61301.1"/>
    </source>
</evidence>
<dbReference type="GO" id="GO:0015385">
    <property type="term" value="F:sodium:proton antiporter activity"/>
    <property type="evidence" value="ECO:0007669"/>
    <property type="project" value="TreeGrafter"/>
</dbReference>
<evidence type="ECO:0000256" key="2">
    <source>
        <dbReference type="ARBA" id="ARBA00006236"/>
    </source>
</evidence>
<dbReference type="PANTHER" id="PTHR23502:SF132">
    <property type="entry name" value="POLYAMINE TRANSPORTER 2-RELATED"/>
    <property type="match status" value="1"/>
</dbReference>
<feature type="transmembrane region" description="Helical" evidence="8">
    <location>
        <begin position="160"/>
        <end position="179"/>
    </location>
</feature>
<feature type="transmembrane region" description="Helical" evidence="8">
    <location>
        <begin position="36"/>
        <end position="58"/>
    </location>
</feature>
<dbReference type="NCBIfam" id="TIGR00710">
    <property type="entry name" value="efflux_Bcr_CflA"/>
    <property type="match status" value="1"/>
</dbReference>
<comment type="caution">
    <text evidence="8">Lacks conserved residue(s) required for the propagation of feature annotation.</text>
</comment>
<evidence type="ECO:0000256" key="3">
    <source>
        <dbReference type="ARBA" id="ARBA00022448"/>
    </source>
</evidence>
<keyword evidence="7 8" id="KW-0472">Membrane</keyword>
<name>A0A502GHN6_9PROT</name>
<dbReference type="InterPro" id="IPR011701">
    <property type="entry name" value="MFS"/>
</dbReference>
<dbReference type="SUPFAM" id="SSF103473">
    <property type="entry name" value="MFS general substrate transporter"/>
    <property type="match status" value="1"/>
</dbReference>
<evidence type="ECO:0000256" key="4">
    <source>
        <dbReference type="ARBA" id="ARBA00022475"/>
    </source>
</evidence>
<dbReference type="GO" id="GO:0005886">
    <property type="term" value="C:plasma membrane"/>
    <property type="evidence" value="ECO:0007669"/>
    <property type="project" value="UniProtKB-SubCell"/>
</dbReference>
<keyword evidence="3 8" id="KW-0813">Transport</keyword>
<feature type="transmembrane region" description="Helical" evidence="8">
    <location>
        <begin position="366"/>
        <end position="384"/>
    </location>
</feature>
<feature type="transmembrane region" description="Helical" evidence="8">
    <location>
        <begin position="339"/>
        <end position="360"/>
    </location>
</feature>
<keyword evidence="11" id="KW-1185">Reference proteome</keyword>
<dbReference type="PANTHER" id="PTHR23502">
    <property type="entry name" value="MAJOR FACILITATOR SUPERFAMILY"/>
    <property type="match status" value="1"/>
</dbReference>
<keyword evidence="6 8" id="KW-1133">Transmembrane helix</keyword>
<feature type="transmembrane region" description="Helical" evidence="8">
    <location>
        <begin position="208"/>
        <end position="233"/>
    </location>
</feature>
<keyword evidence="8" id="KW-0997">Cell inner membrane</keyword>
<reference evidence="10 11" key="1">
    <citation type="journal article" date="2019" name="Environ. Microbiol.">
        <title>Species interactions and distinct microbial communities in high Arctic permafrost affected cryosols are associated with the CH4 and CO2 gas fluxes.</title>
        <authorList>
            <person name="Altshuler I."/>
            <person name="Hamel J."/>
            <person name="Turney S."/>
            <person name="Magnuson E."/>
            <person name="Levesque R."/>
            <person name="Greer C."/>
            <person name="Whyte L.G."/>
        </authorList>
    </citation>
    <scope>NUCLEOTIDE SEQUENCE [LARGE SCALE GENOMIC DNA]</scope>
    <source>
        <strain evidence="10 11">S9.3B</strain>
    </source>
</reference>